<name>D8TFY5_SELML</name>
<evidence type="ECO:0000313" key="2">
    <source>
        <dbReference type="Proteomes" id="UP000001514"/>
    </source>
</evidence>
<dbReference type="AlphaFoldDB" id="D8TFY5"/>
<dbReference type="EMBL" id="GL377875">
    <property type="protein sequence ID" value="EFJ04432.1"/>
    <property type="molecule type" value="Genomic_DNA"/>
</dbReference>
<dbReference type="InterPro" id="IPR052980">
    <property type="entry name" value="Crinkler_effector"/>
</dbReference>
<reference evidence="1 2" key="1">
    <citation type="journal article" date="2011" name="Science">
        <title>The Selaginella genome identifies genetic changes associated with the evolution of vascular plants.</title>
        <authorList>
            <person name="Banks J.A."/>
            <person name="Nishiyama T."/>
            <person name="Hasebe M."/>
            <person name="Bowman J.L."/>
            <person name="Gribskov M."/>
            <person name="dePamphilis C."/>
            <person name="Albert V.A."/>
            <person name="Aono N."/>
            <person name="Aoyama T."/>
            <person name="Ambrose B.A."/>
            <person name="Ashton N.W."/>
            <person name="Axtell M.J."/>
            <person name="Barker E."/>
            <person name="Barker M.S."/>
            <person name="Bennetzen J.L."/>
            <person name="Bonawitz N.D."/>
            <person name="Chapple C."/>
            <person name="Cheng C."/>
            <person name="Correa L.G."/>
            <person name="Dacre M."/>
            <person name="DeBarry J."/>
            <person name="Dreyer I."/>
            <person name="Elias M."/>
            <person name="Engstrom E.M."/>
            <person name="Estelle M."/>
            <person name="Feng L."/>
            <person name="Finet C."/>
            <person name="Floyd S.K."/>
            <person name="Frommer W.B."/>
            <person name="Fujita T."/>
            <person name="Gramzow L."/>
            <person name="Gutensohn M."/>
            <person name="Harholt J."/>
            <person name="Hattori M."/>
            <person name="Heyl A."/>
            <person name="Hirai T."/>
            <person name="Hiwatashi Y."/>
            <person name="Ishikawa M."/>
            <person name="Iwata M."/>
            <person name="Karol K.G."/>
            <person name="Koehler B."/>
            <person name="Kolukisaoglu U."/>
            <person name="Kubo M."/>
            <person name="Kurata T."/>
            <person name="Lalonde S."/>
            <person name="Li K."/>
            <person name="Li Y."/>
            <person name="Litt A."/>
            <person name="Lyons E."/>
            <person name="Manning G."/>
            <person name="Maruyama T."/>
            <person name="Michael T.P."/>
            <person name="Mikami K."/>
            <person name="Miyazaki S."/>
            <person name="Morinaga S."/>
            <person name="Murata T."/>
            <person name="Mueller-Roeber B."/>
            <person name="Nelson D.R."/>
            <person name="Obara M."/>
            <person name="Oguri Y."/>
            <person name="Olmstead R.G."/>
            <person name="Onodera N."/>
            <person name="Petersen B.L."/>
            <person name="Pils B."/>
            <person name="Prigge M."/>
            <person name="Rensing S.A."/>
            <person name="Riano-Pachon D.M."/>
            <person name="Roberts A.W."/>
            <person name="Sato Y."/>
            <person name="Scheller H.V."/>
            <person name="Schulz B."/>
            <person name="Schulz C."/>
            <person name="Shakirov E.V."/>
            <person name="Shibagaki N."/>
            <person name="Shinohara N."/>
            <person name="Shippen D.E."/>
            <person name="Soerensen I."/>
            <person name="Sotooka R."/>
            <person name="Sugimoto N."/>
            <person name="Sugita M."/>
            <person name="Sumikawa N."/>
            <person name="Tanurdzic M."/>
            <person name="Theissen G."/>
            <person name="Ulvskov P."/>
            <person name="Wakazuki S."/>
            <person name="Weng J.K."/>
            <person name="Willats W.W."/>
            <person name="Wipf D."/>
            <person name="Wolf P.G."/>
            <person name="Yang L."/>
            <person name="Zimmer A.D."/>
            <person name="Zhu Q."/>
            <person name="Mitros T."/>
            <person name="Hellsten U."/>
            <person name="Loque D."/>
            <person name="Otillar R."/>
            <person name="Salamov A."/>
            <person name="Schmutz J."/>
            <person name="Shapiro H."/>
            <person name="Lindquist E."/>
            <person name="Lucas S."/>
            <person name="Rokhsar D."/>
            <person name="Grigoriev I.V."/>
        </authorList>
    </citation>
    <scope>NUCLEOTIDE SEQUENCE [LARGE SCALE GENOMIC DNA]</scope>
</reference>
<dbReference type="Gramene" id="EFJ04432">
    <property type="protein sequence ID" value="EFJ04432"/>
    <property type="gene ID" value="SELMODRAFT_432422"/>
</dbReference>
<organism evidence="2">
    <name type="scientific">Selaginella moellendorffii</name>
    <name type="common">Spikemoss</name>
    <dbReference type="NCBI Taxonomy" id="88036"/>
    <lineage>
        <taxon>Eukaryota</taxon>
        <taxon>Viridiplantae</taxon>
        <taxon>Streptophyta</taxon>
        <taxon>Embryophyta</taxon>
        <taxon>Tracheophyta</taxon>
        <taxon>Lycopodiopsida</taxon>
        <taxon>Selaginellales</taxon>
        <taxon>Selaginellaceae</taxon>
        <taxon>Selaginella</taxon>
    </lineage>
</organism>
<proteinExistence type="predicted"/>
<dbReference type="Proteomes" id="UP000001514">
    <property type="component" value="Unassembled WGS sequence"/>
</dbReference>
<protein>
    <submittedName>
        <fullName evidence="1">Uncharacterized protein</fullName>
    </submittedName>
</protein>
<gene>
    <name evidence="1" type="ORF">SELMODRAFT_432422</name>
</gene>
<keyword evidence="2" id="KW-1185">Reference proteome</keyword>
<sequence length="298" mass="34686">MKAIRKVRLTYMFYLPPWDRREFGLLLAAWDLAANEMMDNDQKDLRLKVKTADLVFTWYSGIPRVVWDGEWQNLKEACLHSEYLANIKLQNISFMLQSADSHLFHFNLKPGARFKEFQYTFCSEKVANLYTEYLCRANVNEIRSFLEAFQPFREYSVLRGFVFEQYVIRLTLLTASVVPKPRIGAWMSTTMKLYWFSFLLLDSYCGFKFQKYRSSRKVSQKAVRVSFFTRDCADVPVSGSPYVEEMSDGMDVVSIDADLLGTWEEALGCKESEETFEDPLEKSLVQVTCPIFEAEVGV</sequence>
<accession>D8TFY5</accession>
<dbReference type="HOGENOM" id="CLU_081429_0_0_1"/>
<evidence type="ECO:0000313" key="1">
    <source>
        <dbReference type="EMBL" id="EFJ04432.1"/>
    </source>
</evidence>
<dbReference type="KEGG" id="smo:SELMODRAFT_432422"/>
<dbReference type="PANTHER" id="PTHR33129">
    <property type="entry name" value="PROTEIN KINASE DOMAIN-CONTAINING PROTEIN-RELATED"/>
    <property type="match status" value="1"/>
</dbReference>
<dbReference type="PANTHER" id="PTHR33129:SF3">
    <property type="entry name" value="HOT SPOT (RHS) PROTEIN, PUTATIVE-RELATED"/>
    <property type="match status" value="1"/>
</dbReference>
<dbReference type="InParanoid" id="D8TFY5"/>